<reference evidence="1 2" key="1">
    <citation type="submission" date="2016-10" db="EMBL/GenBank/DDBJ databases">
        <authorList>
            <person name="de Groot N.N."/>
        </authorList>
    </citation>
    <scope>NUCLEOTIDE SEQUENCE [LARGE SCALE GENOMIC DNA]</scope>
    <source>
        <strain evidence="1 2">DSM 21668</strain>
    </source>
</reference>
<organism evidence="1 2">
    <name type="scientific">Siphonobacter aquaeclarae</name>
    <dbReference type="NCBI Taxonomy" id="563176"/>
    <lineage>
        <taxon>Bacteria</taxon>
        <taxon>Pseudomonadati</taxon>
        <taxon>Bacteroidota</taxon>
        <taxon>Cytophagia</taxon>
        <taxon>Cytophagales</taxon>
        <taxon>Cytophagaceae</taxon>
        <taxon>Siphonobacter</taxon>
    </lineage>
</organism>
<keyword evidence="2" id="KW-1185">Reference proteome</keyword>
<evidence type="ECO:0000313" key="2">
    <source>
        <dbReference type="Proteomes" id="UP000198901"/>
    </source>
</evidence>
<protein>
    <submittedName>
        <fullName evidence="1">Uncharacterized protein</fullName>
    </submittedName>
</protein>
<proteinExistence type="predicted"/>
<dbReference type="AlphaFoldDB" id="A0A1G9RJC0"/>
<sequence>MPFKNIWTEEDFNQMGWHDSRIYKLRVGKSVEMDIDYILEWNEPEIVGMAFTFWIVPATLVFDQITDFSCESVFYMGDIEIENIEKQVREEDVQWIIKCHSGEFSFIAPGYSMFIRQKPFFSFEQTISLCARGGCSLERTTNQDNPYRLGEEYTTLQKKEWEHYSEAKRRHFNLSEIENLERLHENKAIDLKKYLIRKRALNKEIAFSDSFLKGSIWDRTSYL</sequence>
<name>A0A1G9RJC0_9BACT</name>
<gene>
    <name evidence="1" type="ORF">SAMN04488090_2909</name>
</gene>
<dbReference type="EMBL" id="FNGS01000005">
    <property type="protein sequence ID" value="SDM22987.1"/>
    <property type="molecule type" value="Genomic_DNA"/>
</dbReference>
<accession>A0A1G9RJC0</accession>
<evidence type="ECO:0000313" key="1">
    <source>
        <dbReference type="EMBL" id="SDM22987.1"/>
    </source>
</evidence>
<dbReference type="Proteomes" id="UP000198901">
    <property type="component" value="Unassembled WGS sequence"/>
</dbReference>
<dbReference type="STRING" id="563176.SAMN04488090_2909"/>